<keyword evidence="3" id="KW-1185">Reference proteome</keyword>
<protein>
    <submittedName>
        <fullName evidence="2">Dienelactone hydrolase family protein</fullName>
    </submittedName>
</protein>
<dbReference type="Gene3D" id="3.40.50.1820">
    <property type="entry name" value="alpha/beta hydrolase"/>
    <property type="match status" value="1"/>
</dbReference>
<evidence type="ECO:0000313" key="2">
    <source>
        <dbReference type="EMBL" id="TXC92996.1"/>
    </source>
</evidence>
<dbReference type="RefSeq" id="WP_146945857.1">
    <property type="nucleotide sequence ID" value="NZ_VOQF01000001.1"/>
</dbReference>
<accession>A0A5C6W4Y2</accession>
<dbReference type="PANTHER" id="PTHR46623:SF6">
    <property type="entry name" value="ALPHA_BETA-HYDROLASES SUPERFAMILY PROTEIN"/>
    <property type="match status" value="1"/>
</dbReference>
<dbReference type="AlphaFoldDB" id="A0A5C6W4Y2"/>
<reference evidence="2 3" key="1">
    <citation type="journal article" date="2005" name="Int. J. Syst. Evol. Microbiol.">
        <title>Bacillus litoralis sp. nov., isolated from a tidal flat of the Yellow Sea in Korea.</title>
        <authorList>
            <person name="Yoon J.H."/>
            <person name="Oh T.K."/>
        </authorList>
    </citation>
    <scope>NUCLEOTIDE SEQUENCE [LARGE SCALE GENOMIC DNA]</scope>
    <source>
        <strain evidence="2 3">SW-211</strain>
    </source>
</reference>
<dbReference type="Pfam" id="PF01738">
    <property type="entry name" value="DLH"/>
    <property type="match status" value="1"/>
</dbReference>
<sequence length="200" mass="23232">MITICNETATTAIIIIHEIYGINDHMRYICSKLSKQNFDIICPNLLKTEKTFDYKQEHDAYTYFRDCVGYEQAVEQIQQIVITNRNKYEKMFLLGFSVGATVAWMCSEEKHIDGVVGYYGSRIRDHLHILPKCPVLLFYPEIESSFTVENLIESLIEKDITTMQLKGEHGFSDPYSNKYHCESTHQAYNQTLIFLMNSSI</sequence>
<gene>
    <name evidence="2" type="ORF">FS935_02030</name>
</gene>
<keyword evidence="2" id="KW-0378">Hydrolase</keyword>
<dbReference type="InterPro" id="IPR029058">
    <property type="entry name" value="AB_hydrolase_fold"/>
</dbReference>
<comment type="caution">
    <text evidence="2">The sequence shown here is derived from an EMBL/GenBank/DDBJ whole genome shotgun (WGS) entry which is preliminary data.</text>
</comment>
<name>A0A5C6W4Y2_9BACI</name>
<dbReference type="InterPro" id="IPR002925">
    <property type="entry name" value="Dienelactn_hydro"/>
</dbReference>
<dbReference type="SUPFAM" id="SSF53474">
    <property type="entry name" value="alpha/beta-Hydrolases"/>
    <property type="match status" value="1"/>
</dbReference>
<evidence type="ECO:0000313" key="3">
    <source>
        <dbReference type="Proteomes" id="UP000321363"/>
    </source>
</evidence>
<proteinExistence type="predicted"/>
<organism evidence="2 3">
    <name type="scientific">Metabacillus litoralis</name>
    <dbReference type="NCBI Taxonomy" id="152268"/>
    <lineage>
        <taxon>Bacteria</taxon>
        <taxon>Bacillati</taxon>
        <taxon>Bacillota</taxon>
        <taxon>Bacilli</taxon>
        <taxon>Bacillales</taxon>
        <taxon>Bacillaceae</taxon>
        <taxon>Metabacillus</taxon>
    </lineage>
</organism>
<dbReference type="OrthoDB" id="115291at2"/>
<dbReference type="InterPro" id="IPR051049">
    <property type="entry name" value="Dienelactone_hydrolase-like"/>
</dbReference>
<dbReference type="GO" id="GO:0016787">
    <property type="term" value="F:hydrolase activity"/>
    <property type="evidence" value="ECO:0007669"/>
    <property type="project" value="UniProtKB-KW"/>
</dbReference>
<dbReference type="EMBL" id="VOQF01000001">
    <property type="protein sequence ID" value="TXC92996.1"/>
    <property type="molecule type" value="Genomic_DNA"/>
</dbReference>
<dbReference type="PANTHER" id="PTHR46623">
    <property type="entry name" value="CARBOXYMETHYLENEBUTENOLIDASE-RELATED"/>
    <property type="match status" value="1"/>
</dbReference>
<feature type="domain" description="Dienelactone hydrolase" evidence="1">
    <location>
        <begin position="10"/>
        <end position="196"/>
    </location>
</feature>
<dbReference type="Proteomes" id="UP000321363">
    <property type="component" value="Unassembled WGS sequence"/>
</dbReference>
<evidence type="ECO:0000259" key="1">
    <source>
        <dbReference type="Pfam" id="PF01738"/>
    </source>
</evidence>